<accession>A0A017SLZ1</accession>
<reference evidence="2" key="1">
    <citation type="journal article" date="2014" name="Nat. Commun.">
        <title>Genomic adaptations of the halophilic Dead Sea filamentous fungus Eurotium rubrum.</title>
        <authorList>
            <person name="Kis-Papo T."/>
            <person name="Weig A.R."/>
            <person name="Riley R."/>
            <person name="Persoh D."/>
            <person name="Salamov A."/>
            <person name="Sun H."/>
            <person name="Lipzen A."/>
            <person name="Wasser S.P."/>
            <person name="Rambold G."/>
            <person name="Grigoriev I.V."/>
            <person name="Nevo E."/>
        </authorList>
    </citation>
    <scope>NUCLEOTIDE SEQUENCE [LARGE SCALE GENOMIC DNA]</scope>
    <source>
        <strain evidence="2">CBS 135680</strain>
    </source>
</reference>
<dbReference type="EMBL" id="KK088414">
    <property type="protein sequence ID" value="EYE97978.1"/>
    <property type="molecule type" value="Genomic_DNA"/>
</dbReference>
<dbReference type="GO" id="GO:0006044">
    <property type="term" value="P:N-acetylglucosamine metabolic process"/>
    <property type="evidence" value="ECO:0007669"/>
    <property type="project" value="TreeGrafter"/>
</dbReference>
<proteinExistence type="predicted"/>
<dbReference type="PANTHER" id="PTHR35020">
    <property type="entry name" value="N-ACETYLGLUCOSAMINE-INDUCED PROTEIN 1"/>
    <property type="match status" value="1"/>
</dbReference>
<dbReference type="HOGENOM" id="CLU_075862_1_0_1"/>
<organism evidence="1 2">
    <name type="scientific">Aspergillus ruber (strain CBS 135680)</name>
    <dbReference type="NCBI Taxonomy" id="1388766"/>
    <lineage>
        <taxon>Eukaryota</taxon>
        <taxon>Fungi</taxon>
        <taxon>Dikarya</taxon>
        <taxon>Ascomycota</taxon>
        <taxon>Pezizomycotina</taxon>
        <taxon>Eurotiomycetes</taxon>
        <taxon>Eurotiomycetidae</taxon>
        <taxon>Eurotiales</taxon>
        <taxon>Aspergillaceae</taxon>
        <taxon>Aspergillus</taxon>
        <taxon>Aspergillus subgen. Aspergillus</taxon>
    </lineage>
</organism>
<sequence>MPHFINPSTPAATFTAIDEKLTTAEPAALSLDQSTSNGSGSLPYWLMNIPRDQWPAECPDFLRDLSEKNIQILSTPDEHHEIQDWELVKEFIRTNRIDRFRRPPSHLRKYLEFITQIKTRYGSVMRFIVKERLRWGDGDDLDALKPKGRPFEYDEDIKTLYNDWPYGVEEGIIHLVVWVKFELEDDPATDDLTPRARKEIDDYVKKTFCSRVPPERVIWFKNWKSLKSVHAVEHFHVMLYQPDMEFVREITEGDVPLIATF</sequence>
<dbReference type="GeneID" id="63696164"/>
<keyword evidence="2" id="KW-1185">Reference proteome</keyword>
<evidence type="ECO:0008006" key="3">
    <source>
        <dbReference type="Google" id="ProtNLM"/>
    </source>
</evidence>
<dbReference type="PANTHER" id="PTHR35020:SF4">
    <property type="entry name" value="N-ACETYLGLUCOSAMINE-INDUCED PROTEIN 1"/>
    <property type="match status" value="1"/>
</dbReference>
<evidence type="ECO:0000313" key="2">
    <source>
        <dbReference type="Proteomes" id="UP000019804"/>
    </source>
</evidence>
<dbReference type="Proteomes" id="UP000019804">
    <property type="component" value="Unassembled WGS sequence"/>
</dbReference>
<protein>
    <recommendedName>
        <fullName evidence="3">N-acetylglucosamine-induced protein 1</fullName>
    </recommendedName>
</protein>
<dbReference type="AlphaFoldDB" id="A0A017SLZ1"/>
<name>A0A017SLZ1_ASPRC</name>
<dbReference type="STRING" id="1388766.A0A017SLZ1"/>
<gene>
    <name evidence="1" type="ORF">EURHEDRAFT_409278</name>
</gene>
<dbReference type="InterPro" id="IPR022036">
    <property type="entry name" value="DUF3605"/>
</dbReference>
<dbReference type="Pfam" id="PF12239">
    <property type="entry name" value="DUF3605"/>
    <property type="match status" value="1"/>
</dbReference>
<dbReference type="GO" id="GO:0005737">
    <property type="term" value="C:cytoplasm"/>
    <property type="evidence" value="ECO:0007669"/>
    <property type="project" value="TreeGrafter"/>
</dbReference>
<dbReference type="OrthoDB" id="10053431at2759"/>
<evidence type="ECO:0000313" key="1">
    <source>
        <dbReference type="EMBL" id="EYE97978.1"/>
    </source>
</evidence>
<dbReference type="RefSeq" id="XP_040641666.1">
    <property type="nucleotide sequence ID" value="XM_040781040.1"/>
</dbReference>